<dbReference type="PIRSF" id="PIRSF016821">
    <property type="entry name" value="HSP15"/>
    <property type="match status" value="1"/>
</dbReference>
<dbReference type="SMART" id="SM00363">
    <property type="entry name" value="S4"/>
    <property type="match status" value="1"/>
</dbReference>
<dbReference type="Proteomes" id="UP001209107">
    <property type="component" value="Unassembled WGS sequence"/>
</dbReference>
<dbReference type="InterPro" id="IPR002942">
    <property type="entry name" value="S4_RNA-bd"/>
</dbReference>
<dbReference type="RefSeq" id="WP_265143195.1">
    <property type="nucleotide sequence ID" value="NZ_JAPCHZ010000001.1"/>
</dbReference>
<dbReference type="EMBL" id="JAPCHZ010000001">
    <property type="protein sequence ID" value="MCW4450968.1"/>
    <property type="molecule type" value="Genomic_DNA"/>
</dbReference>
<dbReference type="CDD" id="cd00165">
    <property type="entry name" value="S4"/>
    <property type="match status" value="1"/>
</dbReference>
<feature type="domain" description="RNA-binding S4" evidence="5">
    <location>
        <begin position="1"/>
        <end position="69"/>
    </location>
</feature>
<evidence type="ECO:0000313" key="6">
    <source>
        <dbReference type="EMBL" id="MCW4450968.1"/>
    </source>
</evidence>
<dbReference type="InterPro" id="IPR036986">
    <property type="entry name" value="S4_RNA-bd_sf"/>
</dbReference>
<dbReference type="Pfam" id="PF01479">
    <property type="entry name" value="S4"/>
    <property type="match status" value="1"/>
</dbReference>
<evidence type="ECO:0000256" key="3">
    <source>
        <dbReference type="ARBA" id="ARBA00023125"/>
    </source>
</evidence>
<dbReference type="SUPFAM" id="SSF55174">
    <property type="entry name" value="Alpha-L RNA-binding motif"/>
    <property type="match status" value="1"/>
</dbReference>
<protein>
    <submittedName>
        <fullName evidence="6">RNA-binding S4 domain-containing protein</fullName>
    </submittedName>
</protein>
<comment type="caution">
    <text evidence="6">The sequence shown here is derived from an EMBL/GenBank/DDBJ whole genome shotgun (WGS) entry which is preliminary data.</text>
</comment>
<accession>A0ABT3JJL8</accession>
<sequence length="145" mass="16927">MRIDKFLWCVRFYKTRSIAADEIKKNRVSVGNNVVKSSKEVNPGDVIKIRKNQIDYQLKVLEIPKSRLGAKLVPLHIEDKTDKEQYEILKLRKLTQDYYRGKGEGRPTKKDRRDMDEYVAGDANSEMADDDWDLFFSDVNENPAD</sequence>
<evidence type="ECO:0000256" key="4">
    <source>
        <dbReference type="PROSITE-ProRule" id="PRU00182"/>
    </source>
</evidence>
<evidence type="ECO:0000313" key="7">
    <source>
        <dbReference type="Proteomes" id="UP001209107"/>
    </source>
</evidence>
<gene>
    <name evidence="6" type="ORF">OK344_01940</name>
</gene>
<keyword evidence="2 4" id="KW-0694">RNA-binding</keyword>
<dbReference type="Gene3D" id="3.10.290.10">
    <property type="entry name" value="RNA-binding S4 domain"/>
    <property type="match status" value="1"/>
</dbReference>
<evidence type="ECO:0000256" key="1">
    <source>
        <dbReference type="ARBA" id="ARBA00008396"/>
    </source>
</evidence>
<evidence type="ECO:0000259" key="5">
    <source>
        <dbReference type="SMART" id="SM00363"/>
    </source>
</evidence>
<comment type="similarity">
    <text evidence="1">Belongs to the HSP15 family.</text>
</comment>
<proteinExistence type="inferred from homology"/>
<keyword evidence="3" id="KW-0238">DNA-binding</keyword>
<evidence type="ECO:0000256" key="2">
    <source>
        <dbReference type="ARBA" id="ARBA00022884"/>
    </source>
</evidence>
<name>A0ABT3JJL8_9FLAO</name>
<dbReference type="PROSITE" id="PS50889">
    <property type="entry name" value="S4"/>
    <property type="match status" value="1"/>
</dbReference>
<organism evidence="6 7">
    <name type="scientific">Kaistella yananensis</name>
    <dbReference type="NCBI Taxonomy" id="2989820"/>
    <lineage>
        <taxon>Bacteria</taxon>
        <taxon>Pseudomonadati</taxon>
        <taxon>Bacteroidota</taxon>
        <taxon>Flavobacteriia</taxon>
        <taxon>Flavobacteriales</taxon>
        <taxon>Weeksellaceae</taxon>
        <taxon>Chryseobacterium group</taxon>
        <taxon>Kaistella</taxon>
    </lineage>
</organism>
<dbReference type="InterPro" id="IPR025708">
    <property type="entry name" value="HSP15"/>
</dbReference>
<keyword evidence="7" id="KW-1185">Reference proteome</keyword>
<reference evidence="6 7" key="1">
    <citation type="submission" date="2022-10" db="EMBL/GenBank/DDBJ databases">
        <title>Kaistella sp. BT-6-1-3.</title>
        <authorList>
            <person name="Ai J."/>
            <person name="Deng Z."/>
        </authorList>
    </citation>
    <scope>NUCLEOTIDE SEQUENCE [LARGE SCALE GENOMIC DNA]</scope>
    <source>
        <strain evidence="6 7">BT6-1-3</strain>
    </source>
</reference>